<evidence type="ECO:0000256" key="1">
    <source>
        <dbReference type="ARBA" id="ARBA00004339"/>
    </source>
</evidence>
<keyword evidence="4" id="KW-0472">Membrane</keyword>
<name>Q137I9_RHOPS</name>
<dbReference type="STRING" id="316057.RPD_2520"/>
<dbReference type="BioCyc" id="RPAL316057:RPD_RS12665-MONOMER"/>
<reference evidence="7 8" key="1">
    <citation type="submission" date="2006-03" db="EMBL/GenBank/DDBJ databases">
        <title>Complete sequence of Rhodopseudomonas palustris BisB5.</title>
        <authorList>
            <consortium name="US DOE Joint Genome Institute"/>
            <person name="Copeland A."/>
            <person name="Lucas S."/>
            <person name="Lapidus A."/>
            <person name="Barry K."/>
            <person name="Detter J.C."/>
            <person name="Glavina del Rio T."/>
            <person name="Hammon N."/>
            <person name="Israni S."/>
            <person name="Dalin E."/>
            <person name="Tice H."/>
            <person name="Pitluck S."/>
            <person name="Chain P."/>
            <person name="Malfatti S."/>
            <person name="Shin M."/>
            <person name="Vergez L."/>
            <person name="Schmutz J."/>
            <person name="Larimer F."/>
            <person name="Land M."/>
            <person name="Hauser L."/>
            <person name="Pelletier D.A."/>
            <person name="Kyrpides N."/>
            <person name="Lykidis A."/>
            <person name="Oda Y."/>
            <person name="Harwood C.S."/>
            <person name="Richardson P."/>
        </authorList>
    </citation>
    <scope>NUCLEOTIDE SEQUENCE [LARGE SCALE GENOMIC DNA]</scope>
    <source>
        <strain evidence="7 8">BisB5</strain>
    </source>
</reference>
<dbReference type="Gene3D" id="3.40.190.10">
    <property type="entry name" value="Periplasmic binding protein-like II"/>
    <property type="match status" value="2"/>
</dbReference>
<keyword evidence="4" id="KW-0998">Cell outer membrane</keyword>
<dbReference type="CDD" id="cd13403">
    <property type="entry name" value="MLTF-like"/>
    <property type="match status" value="1"/>
</dbReference>
<dbReference type="InterPro" id="IPR008258">
    <property type="entry name" value="Transglycosylase_SLT_dom_1"/>
</dbReference>
<dbReference type="AlphaFoldDB" id="Q137I9"/>
<dbReference type="Pfam" id="PF01464">
    <property type="entry name" value="SLT"/>
    <property type="match status" value="1"/>
</dbReference>
<evidence type="ECO:0000256" key="2">
    <source>
        <dbReference type="ARBA" id="ARBA00007734"/>
    </source>
</evidence>
<organism evidence="7 8">
    <name type="scientific">Rhodopseudomonas palustris (strain BisB5)</name>
    <dbReference type="NCBI Taxonomy" id="316057"/>
    <lineage>
        <taxon>Bacteria</taxon>
        <taxon>Pseudomonadati</taxon>
        <taxon>Pseudomonadota</taxon>
        <taxon>Alphaproteobacteria</taxon>
        <taxon>Hyphomicrobiales</taxon>
        <taxon>Nitrobacteraceae</taxon>
        <taxon>Rhodopseudomonas</taxon>
    </lineage>
</organism>
<evidence type="ECO:0000313" key="7">
    <source>
        <dbReference type="EMBL" id="ABE39750.1"/>
    </source>
</evidence>
<evidence type="ECO:0000259" key="6">
    <source>
        <dbReference type="SMART" id="SM00062"/>
    </source>
</evidence>
<evidence type="ECO:0000313" key="8">
    <source>
        <dbReference type="Proteomes" id="UP000001818"/>
    </source>
</evidence>
<dbReference type="CDD" id="cd01009">
    <property type="entry name" value="PBP2_YfhD_N"/>
    <property type="match status" value="1"/>
</dbReference>
<dbReference type="EMBL" id="CP000283">
    <property type="protein sequence ID" value="ABE39750.1"/>
    <property type="molecule type" value="Genomic_DNA"/>
</dbReference>
<feature type="domain" description="Solute-binding protein family 3/N-terminal" evidence="6">
    <location>
        <begin position="59"/>
        <end position="300"/>
    </location>
</feature>
<proteinExistence type="inferred from homology"/>
<dbReference type="SMART" id="SM00062">
    <property type="entry name" value="PBPb"/>
    <property type="match status" value="1"/>
</dbReference>
<comment type="similarity">
    <text evidence="3">Belongs to the virb1 family.</text>
</comment>
<evidence type="ECO:0000256" key="5">
    <source>
        <dbReference type="SAM" id="SignalP"/>
    </source>
</evidence>
<dbReference type="HOGENOM" id="CLU_027494_1_0_5"/>
<dbReference type="KEGG" id="rpd:RPD_2520"/>
<dbReference type="SUPFAM" id="SSF53850">
    <property type="entry name" value="Periplasmic binding protein-like II"/>
    <property type="match status" value="1"/>
</dbReference>
<comment type="similarity">
    <text evidence="2">Belongs to the transglycosylase Slt family.</text>
</comment>
<evidence type="ECO:0000256" key="3">
    <source>
        <dbReference type="ARBA" id="ARBA00009387"/>
    </source>
</evidence>
<feature type="chain" id="PRO_5004181936" evidence="5">
    <location>
        <begin position="32"/>
        <end position="481"/>
    </location>
</feature>
<dbReference type="InterPro" id="IPR001638">
    <property type="entry name" value="Solute-binding_3/MltF_N"/>
</dbReference>
<dbReference type="GO" id="GO:0009279">
    <property type="term" value="C:cell outer membrane"/>
    <property type="evidence" value="ECO:0007669"/>
    <property type="project" value="UniProtKB-SubCell"/>
</dbReference>
<dbReference type="PANTHER" id="PTHR37423:SF2">
    <property type="entry name" value="MEMBRANE-BOUND LYTIC MUREIN TRANSGLYCOSYLASE C"/>
    <property type="match status" value="1"/>
</dbReference>
<dbReference type="InterPro" id="IPR023346">
    <property type="entry name" value="Lysozyme-like_dom_sf"/>
</dbReference>
<dbReference type="CAZy" id="GH23">
    <property type="family name" value="Glycoside Hydrolase Family 23"/>
</dbReference>
<gene>
    <name evidence="7" type="ordered locus">RPD_2520</name>
</gene>
<dbReference type="Proteomes" id="UP000001818">
    <property type="component" value="Chromosome"/>
</dbReference>
<dbReference type="SUPFAM" id="SSF53955">
    <property type="entry name" value="Lysozyme-like"/>
    <property type="match status" value="1"/>
</dbReference>
<dbReference type="eggNOG" id="COG4623">
    <property type="taxonomic scope" value="Bacteria"/>
</dbReference>
<protein>
    <submittedName>
        <fullName evidence="7">Lytic transglycosylase, catalytic</fullName>
    </submittedName>
</protein>
<evidence type="ECO:0000256" key="4">
    <source>
        <dbReference type="ARBA" id="ARBA00023237"/>
    </source>
</evidence>
<sequence length="481" mass="52874" precursor="true">MTTFRRASRRRLSTLTGLAALAVCLQSPACAAADAPRVIGLPSVAAWTGDFDQMLKRRVVRILVPFSRTSFFLDKGVALGFEAELGQAFETWLNKRYGKKPYRIHVAFIPTPREKLFSELRDGKGDIAAGNLTVTAERETIVDFAAPWVTGIKEVLVTGPTAPEIHSVDDLGGQTVTVRRSSSYFSHLQTLNEERKQAGRPLIDLVPADENLQDEDLLEMVGGGLLPWTIVDRYTARAWSGLLNGITIRDEATVAEGGQMAWAVRKNSPLLQKELAAFVSEHKIGTAFGNDLRLRYIRSAKTIKNALADAEAKKLKGLLLAFREFGNRYNIDPMLLAGQGYQESGFDQKMRNASGAVGVMQIKPSTAREKQIAITDVVSRAEDNIHAGSKYLRFLADTYIKDPGVAPREQVLMALAAYNAGPGNLRRFRDYATKHGLDPNKWFGNVETGAAAIVGQETVGYIGNIYKYYVVYSAGEKAAKE</sequence>
<comment type="subcellular location">
    <subcellularLocation>
        <location evidence="1">Cell outer membrane</location>
        <topology evidence="1">Peripheral membrane protein</topology>
    </subcellularLocation>
</comment>
<keyword evidence="5" id="KW-0732">Signal</keyword>
<dbReference type="Gene3D" id="1.10.530.10">
    <property type="match status" value="1"/>
</dbReference>
<dbReference type="Pfam" id="PF00497">
    <property type="entry name" value="SBP_bac_3"/>
    <property type="match status" value="1"/>
</dbReference>
<accession>Q137I9</accession>
<dbReference type="PANTHER" id="PTHR37423">
    <property type="entry name" value="SOLUBLE LYTIC MUREIN TRANSGLYCOSYLASE-RELATED"/>
    <property type="match status" value="1"/>
</dbReference>
<feature type="signal peptide" evidence="5">
    <location>
        <begin position="1"/>
        <end position="31"/>
    </location>
</feature>